<organism evidence="3 4">
    <name type="scientific">Deinococcus rufus</name>
    <dbReference type="NCBI Taxonomy" id="2136097"/>
    <lineage>
        <taxon>Bacteria</taxon>
        <taxon>Thermotogati</taxon>
        <taxon>Deinococcota</taxon>
        <taxon>Deinococci</taxon>
        <taxon>Deinococcales</taxon>
        <taxon>Deinococcaceae</taxon>
        <taxon>Deinococcus</taxon>
    </lineage>
</organism>
<dbReference type="InterPro" id="IPR052534">
    <property type="entry name" value="Extracell_DNA_Util/SecSys_Comp"/>
</dbReference>
<evidence type="ECO:0000313" key="3">
    <source>
        <dbReference type="EMBL" id="MFC3831924.1"/>
    </source>
</evidence>
<name>A0ABV7Z736_9DEIO</name>
<reference evidence="4" key="1">
    <citation type="journal article" date="2019" name="Int. J. Syst. Evol. Microbiol.">
        <title>The Global Catalogue of Microorganisms (GCM) 10K type strain sequencing project: providing services to taxonomists for standard genome sequencing and annotation.</title>
        <authorList>
            <consortium name="The Broad Institute Genomics Platform"/>
            <consortium name="The Broad Institute Genome Sequencing Center for Infectious Disease"/>
            <person name="Wu L."/>
            <person name="Ma J."/>
        </authorList>
    </citation>
    <scope>NUCLEOTIDE SEQUENCE [LARGE SCALE GENOMIC DNA]</scope>
    <source>
        <strain evidence="4">CCTCC AB 2017081</strain>
    </source>
</reference>
<accession>A0ABV7Z736</accession>
<evidence type="ECO:0000256" key="1">
    <source>
        <dbReference type="SAM" id="MobiDB-lite"/>
    </source>
</evidence>
<evidence type="ECO:0000313" key="4">
    <source>
        <dbReference type="Proteomes" id="UP001595803"/>
    </source>
</evidence>
<dbReference type="Pfam" id="PF18222">
    <property type="entry name" value="PilN_bio_d"/>
    <property type="match status" value="1"/>
</dbReference>
<dbReference type="PANTHER" id="PTHR40278">
    <property type="entry name" value="DNA UTILIZATION PROTEIN HOFN"/>
    <property type="match status" value="1"/>
</dbReference>
<comment type="caution">
    <text evidence="3">The sequence shown here is derived from an EMBL/GenBank/DDBJ whole genome shotgun (WGS) entry which is preliminary data.</text>
</comment>
<dbReference type="RefSeq" id="WP_295815919.1">
    <property type="nucleotide sequence ID" value="NZ_JBHRZG010000003.1"/>
</dbReference>
<feature type="domain" description="PilN biogenesis protein dimerization" evidence="2">
    <location>
        <begin position="97"/>
        <end position="198"/>
    </location>
</feature>
<sequence>MVEINLLPQQYRTQSEPSAWRFAMYALAPLTVAAILIPEVVTATRVGDLNKQIDALNGDVAALTPAKAEYDRLMAEKRDLDQVTSIATQLKATKTYWINDLAAFSSQLPSAAGVAVKSMTMRPMEPSALTTLQQSGIYLGKNVVREIDVTGVASSQQAVVNFLRTFESDPGFGVNFKTLQSDQTSNEYSFTATVGVVAPTASATPADPSAPAGTPQAPPAAPAGSVPDTSGPTSSVPSGQGGRDVN</sequence>
<proteinExistence type="predicted"/>
<feature type="compositionally biased region" description="Polar residues" evidence="1">
    <location>
        <begin position="227"/>
        <end position="238"/>
    </location>
</feature>
<dbReference type="Proteomes" id="UP001595803">
    <property type="component" value="Unassembled WGS sequence"/>
</dbReference>
<evidence type="ECO:0000259" key="2">
    <source>
        <dbReference type="Pfam" id="PF18222"/>
    </source>
</evidence>
<dbReference type="PANTHER" id="PTHR40278:SF1">
    <property type="entry name" value="DNA UTILIZATION PROTEIN HOFN"/>
    <property type="match status" value="1"/>
</dbReference>
<dbReference type="EMBL" id="JBHRZG010000003">
    <property type="protein sequence ID" value="MFC3831924.1"/>
    <property type="molecule type" value="Genomic_DNA"/>
</dbReference>
<gene>
    <name evidence="3" type="ORF">ACFOSB_03555</name>
</gene>
<protein>
    <submittedName>
        <fullName evidence="3">Fimbrial assembly protein</fullName>
    </submittedName>
</protein>
<keyword evidence="4" id="KW-1185">Reference proteome</keyword>
<feature type="region of interest" description="Disordered" evidence="1">
    <location>
        <begin position="201"/>
        <end position="246"/>
    </location>
</feature>
<dbReference type="InterPro" id="IPR040888">
    <property type="entry name" value="PilN_bio_d"/>
</dbReference>
<dbReference type="Gene3D" id="3.30.70.2830">
    <property type="match status" value="1"/>
</dbReference>
<feature type="compositionally biased region" description="Low complexity" evidence="1">
    <location>
        <begin position="201"/>
        <end position="215"/>
    </location>
</feature>